<gene>
    <name evidence="3" type="ORF">CYLTODRAFT_447833</name>
</gene>
<feature type="compositionally biased region" description="Acidic residues" evidence="1">
    <location>
        <begin position="480"/>
        <end position="497"/>
    </location>
</feature>
<dbReference type="InterPro" id="IPR001810">
    <property type="entry name" value="F-box_dom"/>
</dbReference>
<dbReference type="Pfam" id="PF12937">
    <property type="entry name" value="F-box-like"/>
    <property type="match status" value="1"/>
</dbReference>
<keyword evidence="4" id="KW-1185">Reference proteome</keyword>
<proteinExistence type="predicted"/>
<protein>
    <recommendedName>
        <fullName evidence="2">F-box domain-containing protein</fullName>
    </recommendedName>
</protein>
<sequence length="506" mass="57684">MAKIRALPVELLLQVFSEIPLYFSHFTSNTDGLVRLSRVCRLWRSILFGTTTRAIWSKFTLDVAYRAHYKIEDLFTLSGTVPLDIVVESRTWRLYCHLEANSGRLRSLIVKRAVRFDNLSHTLKGALPLLEALALPDPGDLGASEDIWSKVDMSSSAPRLTRLHLSSHVALKKILWPFSQITILELSIPRGNGYYSAATRADVISKFPNLVELYDTTLWLEPKADATPITLNLVCLKKLKARIHLLRWFIIYAPKLEEFEPHGDIIGLCTDKNASLAKRLKGPIRTLHITKANACNLDFGYSEKEEDEGDSSQDESTSSPTKRIRRIVASNFSSIINACKKGDTIPPTELLPLERLRTMYISLKTQDYGLLPWLYAMRVSKDSGAMLDLETLDITFPVDQRDLTKAFERVVLKLVESRIGGSLRCLRITYLYDSYTNIPASFPRGRSLRRQLEALQARAEGFEFMLRKKWEHVIGDYDEDEDAVDEAMETDDSDEERDNFFDNEPQ</sequence>
<name>A0A0D7AUX4_9AGAR</name>
<feature type="domain" description="F-box" evidence="2">
    <location>
        <begin position="5"/>
        <end position="48"/>
    </location>
</feature>
<dbReference type="Gene3D" id="1.20.1280.50">
    <property type="match status" value="1"/>
</dbReference>
<dbReference type="EMBL" id="KN881064">
    <property type="protein sequence ID" value="KIY61086.1"/>
    <property type="molecule type" value="Genomic_DNA"/>
</dbReference>
<organism evidence="3 4">
    <name type="scientific">Cylindrobasidium torrendii FP15055 ss-10</name>
    <dbReference type="NCBI Taxonomy" id="1314674"/>
    <lineage>
        <taxon>Eukaryota</taxon>
        <taxon>Fungi</taxon>
        <taxon>Dikarya</taxon>
        <taxon>Basidiomycota</taxon>
        <taxon>Agaricomycotina</taxon>
        <taxon>Agaricomycetes</taxon>
        <taxon>Agaricomycetidae</taxon>
        <taxon>Agaricales</taxon>
        <taxon>Marasmiineae</taxon>
        <taxon>Physalacriaceae</taxon>
        <taxon>Cylindrobasidium</taxon>
    </lineage>
</organism>
<dbReference type="SUPFAM" id="SSF81383">
    <property type="entry name" value="F-box domain"/>
    <property type="match status" value="1"/>
</dbReference>
<feature type="region of interest" description="Disordered" evidence="1">
    <location>
        <begin position="480"/>
        <end position="506"/>
    </location>
</feature>
<accession>A0A0D7AUX4</accession>
<dbReference type="InterPro" id="IPR036047">
    <property type="entry name" value="F-box-like_dom_sf"/>
</dbReference>
<reference evidence="3 4" key="1">
    <citation type="journal article" date="2015" name="Fungal Genet. Biol.">
        <title>Evolution of novel wood decay mechanisms in Agaricales revealed by the genome sequences of Fistulina hepatica and Cylindrobasidium torrendii.</title>
        <authorList>
            <person name="Floudas D."/>
            <person name="Held B.W."/>
            <person name="Riley R."/>
            <person name="Nagy L.G."/>
            <person name="Koehler G."/>
            <person name="Ransdell A.S."/>
            <person name="Younus H."/>
            <person name="Chow J."/>
            <person name="Chiniquy J."/>
            <person name="Lipzen A."/>
            <person name="Tritt A."/>
            <person name="Sun H."/>
            <person name="Haridas S."/>
            <person name="LaButti K."/>
            <person name="Ohm R.A."/>
            <person name="Kues U."/>
            <person name="Blanchette R.A."/>
            <person name="Grigoriev I.V."/>
            <person name="Minto R.E."/>
            <person name="Hibbett D.S."/>
        </authorList>
    </citation>
    <scope>NUCLEOTIDE SEQUENCE [LARGE SCALE GENOMIC DNA]</scope>
    <source>
        <strain evidence="3 4">FP15055 ss-10</strain>
    </source>
</reference>
<evidence type="ECO:0000256" key="1">
    <source>
        <dbReference type="SAM" id="MobiDB-lite"/>
    </source>
</evidence>
<evidence type="ECO:0000259" key="2">
    <source>
        <dbReference type="Pfam" id="PF12937"/>
    </source>
</evidence>
<dbReference type="AlphaFoldDB" id="A0A0D7AUX4"/>
<evidence type="ECO:0000313" key="4">
    <source>
        <dbReference type="Proteomes" id="UP000054007"/>
    </source>
</evidence>
<dbReference type="Proteomes" id="UP000054007">
    <property type="component" value="Unassembled WGS sequence"/>
</dbReference>
<evidence type="ECO:0000313" key="3">
    <source>
        <dbReference type="EMBL" id="KIY61086.1"/>
    </source>
</evidence>